<name>A0A1E4S9A1_CYBJN</name>
<comment type="subcellular location">
    <subcellularLocation>
        <location evidence="2">Endoplasmic reticulum membrane</location>
        <topology evidence="2">Multi-pass membrane protein</topology>
    </subcellularLocation>
</comment>
<dbReference type="PANTHER" id="PTHR12692:SF0">
    <property type="entry name" value="GH11935P"/>
    <property type="match status" value="1"/>
</dbReference>
<evidence type="ECO:0000256" key="7">
    <source>
        <dbReference type="ARBA" id="ARBA00022989"/>
    </source>
</evidence>
<dbReference type="GO" id="GO:0018279">
    <property type="term" value="P:protein N-linked glycosylation via asparagine"/>
    <property type="evidence" value="ECO:0007669"/>
    <property type="project" value="TreeGrafter"/>
</dbReference>
<reference evidence="11 12" key="1">
    <citation type="journal article" date="2016" name="Proc. Natl. Acad. Sci. U.S.A.">
        <title>Comparative genomics of biotechnologically important yeasts.</title>
        <authorList>
            <person name="Riley R."/>
            <person name="Haridas S."/>
            <person name="Wolfe K.H."/>
            <person name="Lopes M.R."/>
            <person name="Hittinger C.T."/>
            <person name="Goeker M."/>
            <person name="Salamov A.A."/>
            <person name="Wisecaver J.H."/>
            <person name="Long T.M."/>
            <person name="Calvey C.H."/>
            <person name="Aerts A.L."/>
            <person name="Barry K.W."/>
            <person name="Choi C."/>
            <person name="Clum A."/>
            <person name="Coughlan A.Y."/>
            <person name="Deshpande S."/>
            <person name="Douglass A.P."/>
            <person name="Hanson S.J."/>
            <person name="Klenk H.-P."/>
            <person name="LaButti K.M."/>
            <person name="Lapidus A."/>
            <person name="Lindquist E.A."/>
            <person name="Lipzen A.M."/>
            <person name="Meier-Kolthoff J.P."/>
            <person name="Ohm R.A."/>
            <person name="Otillar R.P."/>
            <person name="Pangilinan J.L."/>
            <person name="Peng Y."/>
            <person name="Rokas A."/>
            <person name="Rosa C.A."/>
            <person name="Scheuner C."/>
            <person name="Sibirny A.A."/>
            <person name="Slot J.C."/>
            <person name="Stielow J.B."/>
            <person name="Sun H."/>
            <person name="Kurtzman C.P."/>
            <person name="Blackwell M."/>
            <person name="Grigoriev I.V."/>
            <person name="Jeffries T.W."/>
        </authorList>
    </citation>
    <scope>NUCLEOTIDE SEQUENCE [LARGE SCALE GENOMIC DNA]</scope>
    <source>
        <strain evidence="12">ATCC 18201 / CBS 1600 / BCRC 20928 / JCM 3617 / NBRC 0987 / NRRL Y-1542</strain>
    </source>
</reference>
<evidence type="ECO:0000256" key="9">
    <source>
        <dbReference type="SAM" id="Phobius"/>
    </source>
</evidence>
<evidence type="ECO:0000313" key="12">
    <source>
        <dbReference type="Proteomes" id="UP000094389"/>
    </source>
</evidence>
<evidence type="ECO:0000256" key="8">
    <source>
        <dbReference type="ARBA" id="ARBA00023136"/>
    </source>
</evidence>
<keyword evidence="6" id="KW-0256">Endoplasmic reticulum</keyword>
<dbReference type="Pfam" id="PF04756">
    <property type="entry name" value="OST3_OST6"/>
    <property type="match status" value="1"/>
</dbReference>
<comment type="function">
    <text evidence="1">Subunit of the oligosaccharyl transferase (OST) complex that catalyzes the initial transfer of a defined glycan (Glc(3)Man(9)GlcNAc(2) in eukaryotes) from the lipid carrier dolichol-pyrophosphate to an asparagine residue within an Asn-X-Ser/Thr consensus motif in nascent polypeptide chains, the first step in protein N-glycosylation. N-glycosylation occurs cotranslationally and the complex associates with the Sec61 complex at the channel-forming translocon complex that mediates protein translocation across the endoplasmic reticulum (ER). All subunits are required for a maximal enzyme activity.</text>
</comment>
<dbReference type="AlphaFoldDB" id="A0A1E4S9A1"/>
<evidence type="ECO:0000256" key="1">
    <source>
        <dbReference type="ARBA" id="ARBA00002791"/>
    </source>
</evidence>
<evidence type="ECO:0000256" key="10">
    <source>
        <dbReference type="SAM" id="SignalP"/>
    </source>
</evidence>
<keyword evidence="7 9" id="KW-1133">Transmembrane helix</keyword>
<evidence type="ECO:0000256" key="4">
    <source>
        <dbReference type="ARBA" id="ARBA00022692"/>
    </source>
</evidence>
<sequence>MKLLTVVLVLYAGFCLAITNERLLKLQERSGGSFIKLTKSNFNEVLAGPRNATIITLLTATNPEIGCSTCQNIAPAFEQLVDSWSLDHPDGDGLFFARADLAEGHPDIFQALRLNNVPKLYVYGPTNDSTPLTEGFEVWNVPQSIDFVDHVVATIAEKLGKRVDLHQPVQWGSIAITVGSVMLFLWLLQNYSRYFILLITSKTLWGGFAVFLILIFTTGYMFNNIRGMPFIMQDDKGLPKYFVQGQQQQLGIETQVISAIYGMLALSVVFLVIKAPGLADARVRFGIVLYLLGLNIVLFSVFLSIFQFKSSGYPFHLLNIWSPK</sequence>
<dbReference type="STRING" id="983966.A0A1E4S9A1"/>
<evidence type="ECO:0000313" key="11">
    <source>
        <dbReference type="EMBL" id="ODV76081.1"/>
    </source>
</evidence>
<keyword evidence="8 9" id="KW-0472">Membrane</keyword>
<evidence type="ECO:0000256" key="2">
    <source>
        <dbReference type="ARBA" id="ARBA00004477"/>
    </source>
</evidence>
<dbReference type="Proteomes" id="UP000094389">
    <property type="component" value="Unassembled WGS sequence"/>
</dbReference>
<proteinExistence type="inferred from homology"/>
<evidence type="ECO:0000256" key="3">
    <source>
        <dbReference type="ARBA" id="ARBA00009561"/>
    </source>
</evidence>
<accession>A0A1E4S9A1</accession>
<keyword evidence="4 9" id="KW-0812">Transmembrane</keyword>
<keyword evidence="12" id="KW-1185">Reference proteome</keyword>
<feature type="transmembrane region" description="Helical" evidence="9">
    <location>
        <begin position="256"/>
        <end position="273"/>
    </location>
</feature>
<protein>
    <submittedName>
        <fullName evidence="11">Uncharacterized protein</fullName>
    </submittedName>
</protein>
<organism evidence="11 12">
    <name type="scientific">Cyberlindnera jadinii (strain ATCC 18201 / CBS 1600 / BCRC 20928 / JCM 3617 / NBRC 0987 / NRRL Y-1542)</name>
    <name type="common">Torula yeast</name>
    <name type="synonym">Candida utilis</name>
    <dbReference type="NCBI Taxonomy" id="983966"/>
    <lineage>
        <taxon>Eukaryota</taxon>
        <taxon>Fungi</taxon>
        <taxon>Dikarya</taxon>
        <taxon>Ascomycota</taxon>
        <taxon>Saccharomycotina</taxon>
        <taxon>Saccharomycetes</taxon>
        <taxon>Phaffomycetales</taxon>
        <taxon>Phaffomycetaceae</taxon>
        <taxon>Cyberlindnera</taxon>
    </lineage>
</organism>
<dbReference type="GO" id="GO:0008250">
    <property type="term" value="C:oligosaccharyltransferase complex"/>
    <property type="evidence" value="ECO:0007669"/>
    <property type="project" value="TreeGrafter"/>
</dbReference>
<dbReference type="Gene3D" id="3.40.30.10">
    <property type="entry name" value="Glutaredoxin"/>
    <property type="match status" value="1"/>
</dbReference>
<feature type="transmembrane region" description="Helical" evidence="9">
    <location>
        <begin position="169"/>
        <end position="188"/>
    </location>
</feature>
<feature type="transmembrane region" description="Helical" evidence="9">
    <location>
        <begin position="195"/>
        <end position="222"/>
    </location>
</feature>
<dbReference type="SUPFAM" id="SSF52833">
    <property type="entry name" value="Thioredoxin-like"/>
    <property type="match status" value="1"/>
</dbReference>
<gene>
    <name evidence="11" type="ORF">CYBJADRAFT_145818</name>
</gene>
<evidence type="ECO:0000256" key="6">
    <source>
        <dbReference type="ARBA" id="ARBA00022824"/>
    </source>
</evidence>
<feature type="transmembrane region" description="Helical" evidence="9">
    <location>
        <begin position="285"/>
        <end position="308"/>
    </location>
</feature>
<dbReference type="OMA" id="VLFGMYS"/>
<dbReference type="PANTHER" id="PTHR12692">
    <property type="entry name" value="DOLICHYL-DIPHOSPHOOLIGOSACCHARIDE--PROTEIN GLYCOSYLTRANSFERASE-RELATED"/>
    <property type="match status" value="1"/>
</dbReference>
<feature type="chain" id="PRO_5009162703" evidence="10">
    <location>
        <begin position="18"/>
        <end position="324"/>
    </location>
</feature>
<keyword evidence="5 10" id="KW-0732">Signal</keyword>
<dbReference type="OrthoDB" id="67566at2759"/>
<dbReference type="InterPro" id="IPR036249">
    <property type="entry name" value="Thioredoxin-like_sf"/>
</dbReference>
<dbReference type="EMBL" id="KV453925">
    <property type="protein sequence ID" value="ODV76081.1"/>
    <property type="molecule type" value="Genomic_DNA"/>
</dbReference>
<dbReference type="GeneID" id="30987644"/>
<dbReference type="RefSeq" id="XP_020073120.1">
    <property type="nucleotide sequence ID" value="XM_020213248.1"/>
</dbReference>
<evidence type="ECO:0000256" key="5">
    <source>
        <dbReference type="ARBA" id="ARBA00022729"/>
    </source>
</evidence>
<dbReference type="InterPro" id="IPR021149">
    <property type="entry name" value="OligosaccharylTrfase_OST3/OST6"/>
</dbReference>
<feature type="signal peptide" evidence="10">
    <location>
        <begin position="1"/>
        <end position="17"/>
    </location>
</feature>
<comment type="similarity">
    <text evidence="3">Belongs to the OST3/OST6 family.</text>
</comment>